<gene>
    <name evidence="2" type="ORF">OHZ10_05060</name>
</gene>
<feature type="compositionally biased region" description="Low complexity" evidence="1">
    <location>
        <begin position="162"/>
        <end position="192"/>
    </location>
</feature>
<evidence type="ECO:0000313" key="2">
    <source>
        <dbReference type="EMBL" id="XAE49004.1"/>
    </source>
</evidence>
<accession>A0ABZ3DIP4</accession>
<feature type="region of interest" description="Disordered" evidence="1">
    <location>
        <begin position="154"/>
        <end position="237"/>
    </location>
</feature>
<organism evidence="2 3">
    <name type="scientific">Burkholderia arboris</name>
    <dbReference type="NCBI Taxonomy" id="488730"/>
    <lineage>
        <taxon>Bacteria</taxon>
        <taxon>Pseudomonadati</taxon>
        <taxon>Pseudomonadota</taxon>
        <taxon>Betaproteobacteria</taxon>
        <taxon>Burkholderiales</taxon>
        <taxon>Burkholderiaceae</taxon>
        <taxon>Burkholderia</taxon>
        <taxon>Burkholderia cepacia complex</taxon>
    </lineage>
</organism>
<dbReference type="EMBL" id="CP109821">
    <property type="protein sequence ID" value="XAE49004.1"/>
    <property type="molecule type" value="Genomic_DNA"/>
</dbReference>
<evidence type="ECO:0000313" key="3">
    <source>
        <dbReference type="Proteomes" id="UP001448498"/>
    </source>
</evidence>
<proteinExistence type="predicted"/>
<dbReference type="Proteomes" id="UP001448498">
    <property type="component" value="Chromosome 1"/>
</dbReference>
<dbReference type="RefSeq" id="WP_342703834.1">
    <property type="nucleotide sequence ID" value="NZ_CP109821.1"/>
</dbReference>
<feature type="compositionally biased region" description="Low complexity" evidence="1">
    <location>
        <begin position="226"/>
        <end position="237"/>
    </location>
</feature>
<reference evidence="2 3" key="1">
    <citation type="submission" date="2022-10" db="EMBL/GenBank/DDBJ databases">
        <title>Genomic of Burkholderia cepacia PN-1.</title>
        <authorList>
            <person name="Yang Y."/>
            <person name="Guan H."/>
            <person name="Huang J."/>
        </authorList>
    </citation>
    <scope>NUCLEOTIDE SEQUENCE [LARGE SCALE GENOMIC DNA]</scope>
    <source>
        <strain evidence="2 3">PN-1</strain>
    </source>
</reference>
<keyword evidence="3" id="KW-1185">Reference proteome</keyword>
<sequence>MTPSPLVPVEGALARPRVAPLDRVPPFGREWKFRGAPGARPSKNCLATLTTSCIDVDRPHRACRWQPLPVMTPVPASAGSPITPAAAGRRFRHTAGGPHDRRAMYAICWSLGALGIIGWLIAAHEPSAGVGPVFTIPMASTAPDHATSLTGTVRAAADRPGPSTHAAPPRTAATPVTKTVESRPAPHGVARRPAPPPPKATSDMQRTAAASPHRANDPHPAPPAAATPTVRRLAARPPRQHIAVTLPARERHAPPPLATDTLDDPLTLIATANALRGTEPARATHASAAGFDWTSQLSHRRMTDMPDAFAH</sequence>
<name>A0ABZ3DIP4_9BURK</name>
<evidence type="ECO:0000256" key="1">
    <source>
        <dbReference type="SAM" id="MobiDB-lite"/>
    </source>
</evidence>
<protein>
    <submittedName>
        <fullName evidence="2">Uncharacterized protein</fullName>
    </submittedName>
</protein>